<proteinExistence type="inferred from homology"/>
<comment type="caution">
    <text evidence="3">The sequence shown here is derived from an EMBL/GenBank/DDBJ whole genome shotgun (WGS) entry which is preliminary data.</text>
</comment>
<sequence>MDALDHAILDLTGDRIAARRPLHGGDLSAVTLVTLQGGGRVVAKSGPLVDREARMLTAMAETGAPVPDVVGVAGNILLIEALDEGAPQPTAWAKAGETLAQMHGATGANYGWNEDYAFGNVEISNAETTDWPDFWASRRLLAHAPYLPGGVAPRLANLAERLPHLLPAAPRPALLHGDLWTGNLLFGPEGGIHFIDPACYYGDCEVDLAMLHLFGSPGRGFDEAYGPLEPGWETRRTVYTLWPALVHLRLFGASYRGMVDRLLKELGV</sequence>
<dbReference type="EMBL" id="AAMT01000001">
    <property type="protein sequence ID" value="EAQ14826.1"/>
    <property type="molecule type" value="Genomic_DNA"/>
</dbReference>
<dbReference type="STRING" id="314271.RB2654_19623"/>
<dbReference type="OrthoDB" id="5291879at2"/>
<evidence type="ECO:0000256" key="2">
    <source>
        <dbReference type="PIRNR" id="PIRNR006221"/>
    </source>
</evidence>
<keyword evidence="2" id="KW-0808">Transferase</keyword>
<reference evidence="3 4" key="1">
    <citation type="journal article" date="2010" name="J. Bacteriol.">
        <title>Genome sequences of Pelagibaca bermudensis HTCC2601T and Maritimibacter alkaliphilus HTCC2654T, the type strains of two marine Roseobacter genera.</title>
        <authorList>
            <person name="Thrash J.C."/>
            <person name="Cho J.C."/>
            <person name="Ferriera S."/>
            <person name="Johnson J."/>
            <person name="Vergin K.L."/>
            <person name="Giovannoni S.J."/>
        </authorList>
    </citation>
    <scope>NUCLEOTIDE SEQUENCE [LARGE SCALE GENOMIC DNA]</scope>
    <source>
        <strain evidence="3 4">HTCC2654</strain>
    </source>
</reference>
<evidence type="ECO:0000313" key="4">
    <source>
        <dbReference type="Proteomes" id="UP000002931"/>
    </source>
</evidence>
<keyword evidence="4" id="KW-1185">Reference proteome</keyword>
<dbReference type="SUPFAM" id="SSF56112">
    <property type="entry name" value="Protein kinase-like (PK-like)"/>
    <property type="match status" value="1"/>
</dbReference>
<dbReference type="HOGENOM" id="CLU_036517_0_2_5"/>
<keyword evidence="2 3" id="KW-0418">Kinase</keyword>
<evidence type="ECO:0000313" key="3">
    <source>
        <dbReference type="EMBL" id="EAQ14826.1"/>
    </source>
</evidence>
<dbReference type="PIRSF" id="PIRSF006221">
    <property type="entry name" value="Ketosamine-3-kinase"/>
    <property type="match status" value="1"/>
</dbReference>
<dbReference type="Gene3D" id="3.30.200.20">
    <property type="entry name" value="Phosphorylase Kinase, domain 1"/>
    <property type="match status" value="1"/>
</dbReference>
<comment type="similarity">
    <text evidence="1 2">Belongs to the fructosamine kinase family.</text>
</comment>
<accession>A3VA85</accession>
<dbReference type="Pfam" id="PF03881">
    <property type="entry name" value="Fructosamin_kin"/>
    <property type="match status" value="1"/>
</dbReference>
<name>A3VA85_9RHOB</name>
<protein>
    <submittedName>
        <fullName evidence="3">Fructosamine-3-kinase</fullName>
    </submittedName>
</protein>
<dbReference type="eggNOG" id="COG3001">
    <property type="taxonomic scope" value="Bacteria"/>
</dbReference>
<dbReference type="RefSeq" id="WP_008334729.1">
    <property type="nucleotide sequence ID" value="NZ_CH902578.1"/>
</dbReference>
<dbReference type="PANTHER" id="PTHR12149:SF8">
    <property type="entry name" value="PROTEIN-RIBULOSAMINE 3-KINASE"/>
    <property type="match status" value="1"/>
</dbReference>
<gene>
    <name evidence="3" type="ORF">RB2654_19623</name>
</gene>
<dbReference type="InterPro" id="IPR016477">
    <property type="entry name" value="Fructo-/Ketosamine-3-kinase"/>
</dbReference>
<dbReference type="InterPro" id="IPR011009">
    <property type="entry name" value="Kinase-like_dom_sf"/>
</dbReference>
<dbReference type="Proteomes" id="UP000002931">
    <property type="component" value="Unassembled WGS sequence"/>
</dbReference>
<dbReference type="PANTHER" id="PTHR12149">
    <property type="entry name" value="FRUCTOSAMINE 3 KINASE-RELATED PROTEIN"/>
    <property type="match status" value="1"/>
</dbReference>
<evidence type="ECO:0000256" key="1">
    <source>
        <dbReference type="ARBA" id="ARBA00009460"/>
    </source>
</evidence>
<dbReference type="AlphaFoldDB" id="A3VA85"/>
<dbReference type="Gene3D" id="3.90.1200.10">
    <property type="match status" value="1"/>
</dbReference>
<organism evidence="3 4">
    <name type="scientific">Maritimibacter alkaliphilus HTCC2654</name>
    <dbReference type="NCBI Taxonomy" id="314271"/>
    <lineage>
        <taxon>Bacteria</taxon>
        <taxon>Pseudomonadati</taxon>
        <taxon>Pseudomonadota</taxon>
        <taxon>Alphaproteobacteria</taxon>
        <taxon>Rhodobacterales</taxon>
        <taxon>Roseobacteraceae</taxon>
        <taxon>Maritimibacter</taxon>
    </lineage>
</organism>
<dbReference type="GO" id="GO:0016301">
    <property type="term" value="F:kinase activity"/>
    <property type="evidence" value="ECO:0007669"/>
    <property type="project" value="UniProtKB-UniRule"/>
</dbReference>